<dbReference type="eggNOG" id="ENOG5032P1D">
    <property type="taxonomic scope" value="Bacteria"/>
</dbReference>
<protein>
    <submittedName>
        <fullName evidence="2">Uncharacterized protein</fullName>
    </submittedName>
</protein>
<keyword evidence="3" id="KW-1185">Reference proteome</keyword>
<organism evidence="2 3">
    <name type="scientific">Alishewanella jeotgali KCTC 22429</name>
    <dbReference type="NCBI Taxonomy" id="1129374"/>
    <lineage>
        <taxon>Bacteria</taxon>
        <taxon>Pseudomonadati</taxon>
        <taxon>Pseudomonadota</taxon>
        <taxon>Gammaproteobacteria</taxon>
        <taxon>Alteromonadales</taxon>
        <taxon>Alteromonadaceae</taxon>
        <taxon>Alishewanella</taxon>
    </lineage>
</organism>
<evidence type="ECO:0000313" key="2">
    <source>
        <dbReference type="EMBL" id="EHR39481.1"/>
    </source>
</evidence>
<dbReference type="PATRIC" id="fig|1129374.4.peg.3348"/>
<reference evidence="2 3" key="1">
    <citation type="journal article" date="2012" name="J. Bacteriol.">
        <title>Genome Sequence of Extracellular-Protease-Producing Alishewanella jeotgali Isolated from Traditional Korean Fermented Seafood.</title>
        <authorList>
            <person name="Jung J."/>
            <person name="Chun J."/>
            <person name="Park W."/>
        </authorList>
    </citation>
    <scope>NUCLEOTIDE SEQUENCE [LARGE SCALE GENOMIC DNA]</scope>
    <source>
        <strain evidence="2 3">KCTC 22429</strain>
    </source>
</reference>
<dbReference type="RefSeq" id="WP_008608278.1">
    <property type="nucleotide sequence ID" value="NZ_AHTH01000055.1"/>
</dbReference>
<evidence type="ECO:0000256" key="1">
    <source>
        <dbReference type="SAM" id="Phobius"/>
    </source>
</evidence>
<keyword evidence="1" id="KW-1133">Transmembrane helix</keyword>
<feature type="transmembrane region" description="Helical" evidence="1">
    <location>
        <begin position="6"/>
        <end position="25"/>
    </location>
</feature>
<gene>
    <name evidence="2" type="ORF">AJE_16899</name>
</gene>
<keyword evidence="1" id="KW-0812">Transmembrane</keyword>
<dbReference type="AlphaFoldDB" id="H3ZJ12"/>
<accession>H3ZJ12</accession>
<evidence type="ECO:0000313" key="3">
    <source>
        <dbReference type="Proteomes" id="UP000012046"/>
    </source>
</evidence>
<dbReference type="EMBL" id="AHTH01000055">
    <property type="protein sequence ID" value="EHR39481.1"/>
    <property type="molecule type" value="Genomic_DNA"/>
</dbReference>
<proteinExistence type="predicted"/>
<comment type="caution">
    <text evidence="2">The sequence shown here is derived from an EMBL/GenBank/DDBJ whole genome shotgun (WGS) entry which is preliminary data.</text>
</comment>
<dbReference type="Proteomes" id="UP000012046">
    <property type="component" value="Unassembled WGS sequence"/>
</dbReference>
<name>H3ZJ12_9ALTE</name>
<keyword evidence="1" id="KW-0472">Membrane</keyword>
<sequence>MLWELIATFSAGLGAAGIALVLRLLTLKKLPSWIIPVAAGAGMLGYQIVNEYTWFDHQSSLLPAGVKVVRTVEETAAWRPWSYLYPQTMRFLAADIENAARNQRNPEVYLVDLYIFERRMSARRIPQVVHCGKQARADFTDSLEIPQPGAELGAEWFPLETSDLLYQYLCQE</sequence>
<dbReference type="STRING" id="1129374.AJE_16899"/>